<keyword evidence="10" id="KW-0813">Transport</keyword>
<evidence type="ECO:0000256" key="8">
    <source>
        <dbReference type="ARBA" id="ARBA00035585"/>
    </source>
</evidence>
<dbReference type="EMBL" id="JBHTOH010000009">
    <property type="protein sequence ID" value="MFD1410172.1"/>
    <property type="molecule type" value="Genomic_DNA"/>
</dbReference>
<keyword evidence="4 10" id="KW-1133">Transmembrane helix</keyword>
<comment type="function">
    <text evidence="9 10">Fluoride-specific ion channel. Important for reducing fluoride concentration in the cell, thus reducing its toxicity.</text>
</comment>
<keyword evidence="10" id="KW-0406">Ion transport</keyword>
<evidence type="ECO:0000256" key="7">
    <source>
        <dbReference type="ARBA" id="ARBA00035120"/>
    </source>
</evidence>
<comment type="caution">
    <text evidence="11">The sequence shown here is derived from an EMBL/GenBank/DDBJ whole genome shotgun (WGS) entry which is preliminary data.</text>
</comment>
<evidence type="ECO:0000313" key="11">
    <source>
        <dbReference type="EMBL" id="MFD1410172.1"/>
    </source>
</evidence>
<comment type="similarity">
    <text evidence="7 10">Belongs to the fluoride channel Fluc/FEX (TC 1.A.43) family.</text>
</comment>
<feature type="transmembrane region" description="Helical" evidence="10">
    <location>
        <begin position="60"/>
        <end position="82"/>
    </location>
</feature>
<dbReference type="PANTHER" id="PTHR28259">
    <property type="entry name" value="FLUORIDE EXPORT PROTEIN 1-RELATED"/>
    <property type="match status" value="1"/>
</dbReference>
<keyword evidence="12" id="KW-1185">Reference proteome</keyword>
<feature type="transmembrane region" description="Helical" evidence="10">
    <location>
        <begin position="31"/>
        <end position="48"/>
    </location>
</feature>
<comment type="subcellular location">
    <subcellularLocation>
        <location evidence="1 10">Cell membrane</location>
        <topology evidence="1 10">Multi-pass membrane protein</topology>
    </subcellularLocation>
</comment>
<evidence type="ECO:0000256" key="10">
    <source>
        <dbReference type="HAMAP-Rule" id="MF_00454"/>
    </source>
</evidence>
<evidence type="ECO:0000256" key="2">
    <source>
        <dbReference type="ARBA" id="ARBA00022475"/>
    </source>
</evidence>
<dbReference type="Proteomes" id="UP001597191">
    <property type="component" value="Unassembled WGS sequence"/>
</dbReference>
<dbReference type="Pfam" id="PF02537">
    <property type="entry name" value="CRCB"/>
    <property type="match status" value="1"/>
</dbReference>
<evidence type="ECO:0000256" key="1">
    <source>
        <dbReference type="ARBA" id="ARBA00004651"/>
    </source>
</evidence>
<evidence type="ECO:0000256" key="6">
    <source>
        <dbReference type="ARBA" id="ARBA00023303"/>
    </source>
</evidence>
<feature type="transmembrane region" description="Helical" evidence="10">
    <location>
        <begin position="94"/>
        <end position="119"/>
    </location>
</feature>
<dbReference type="PANTHER" id="PTHR28259:SF1">
    <property type="entry name" value="FLUORIDE EXPORT PROTEIN 1-RELATED"/>
    <property type="match status" value="1"/>
</dbReference>
<sequence length="125" mass="13705">MTSLAIAVCAFGGGVLRLAISQWLPTPWATLMINLLGAFLLPLWNGFFGPKILRDRRWAILGLGTGFFGALTTFSSFCLDIIKLLNQQRVSLAIIYLVISMFGGLILAWLGITLSQYLADRELVA</sequence>
<organism evidence="11 12">
    <name type="scientific">Lapidilactobacillus gannanensis</name>
    <dbReference type="NCBI Taxonomy" id="2486002"/>
    <lineage>
        <taxon>Bacteria</taxon>
        <taxon>Bacillati</taxon>
        <taxon>Bacillota</taxon>
        <taxon>Bacilli</taxon>
        <taxon>Lactobacillales</taxon>
        <taxon>Lactobacillaceae</taxon>
        <taxon>Lapidilactobacillus</taxon>
    </lineage>
</organism>
<dbReference type="InterPro" id="IPR003691">
    <property type="entry name" value="FluC"/>
</dbReference>
<evidence type="ECO:0000313" key="12">
    <source>
        <dbReference type="Proteomes" id="UP001597191"/>
    </source>
</evidence>
<dbReference type="HAMAP" id="MF_00454">
    <property type="entry name" value="FluC"/>
    <property type="match status" value="1"/>
</dbReference>
<comment type="catalytic activity">
    <reaction evidence="8">
        <text>fluoride(in) = fluoride(out)</text>
        <dbReference type="Rhea" id="RHEA:76159"/>
        <dbReference type="ChEBI" id="CHEBI:17051"/>
    </reaction>
    <physiologicalReaction direction="left-to-right" evidence="8">
        <dbReference type="Rhea" id="RHEA:76160"/>
    </physiologicalReaction>
</comment>
<accession>A0ABW4BIW7</accession>
<keyword evidence="5 10" id="KW-0472">Membrane</keyword>
<evidence type="ECO:0000256" key="9">
    <source>
        <dbReference type="ARBA" id="ARBA00049940"/>
    </source>
</evidence>
<comment type="activity regulation">
    <text evidence="10">Na(+) is not transported, but it plays an essential structural role and its presence is essential for fluoride channel function.</text>
</comment>
<keyword evidence="10" id="KW-0915">Sodium</keyword>
<feature type="binding site" evidence="10">
    <location>
        <position position="69"/>
    </location>
    <ligand>
        <name>Na(+)</name>
        <dbReference type="ChEBI" id="CHEBI:29101"/>
        <note>structural</note>
    </ligand>
</feature>
<keyword evidence="2 10" id="KW-1003">Cell membrane</keyword>
<evidence type="ECO:0000256" key="3">
    <source>
        <dbReference type="ARBA" id="ARBA00022692"/>
    </source>
</evidence>
<feature type="binding site" evidence="10">
    <location>
        <position position="72"/>
    </location>
    <ligand>
        <name>Na(+)</name>
        <dbReference type="ChEBI" id="CHEBI:29101"/>
        <note>structural</note>
    </ligand>
</feature>
<evidence type="ECO:0000256" key="4">
    <source>
        <dbReference type="ARBA" id="ARBA00022989"/>
    </source>
</evidence>
<name>A0ABW4BIW7_9LACO</name>
<protein>
    <recommendedName>
        <fullName evidence="10">Fluoride-specific ion channel FluC</fullName>
    </recommendedName>
</protein>
<evidence type="ECO:0000256" key="5">
    <source>
        <dbReference type="ARBA" id="ARBA00023136"/>
    </source>
</evidence>
<keyword evidence="6 10" id="KW-0407">Ion channel</keyword>
<keyword evidence="3 10" id="KW-0812">Transmembrane</keyword>
<gene>
    <name evidence="10" type="primary">fluC</name>
    <name evidence="10" type="synonym">crcB</name>
    <name evidence="11" type="ORF">ACFQ4R_00820</name>
</gene>
<dbReference type="RefSeq" id="WP_125648328.1">
    <property type="nucleotide sequence ID" value="NZ_JBHTOH010000009.1"/>
</dbReference>
<keyword evidence="10" id="KW-0479">Metal-binding</keyword>
<reference evidence="12" key="1">
    <citation type="journal article" date="2019" name="Int. J. Syst. Evol. Microbiol.">
        <title>The Global Catalogue of Microorganisms (GCM) 10K type strain sequencing project: providing services to taxonomists for standard genome sequencing and annotation.</title>
        <authorList>
            <consortium name="The Broad Institute Genomics Platform"/>
            <consortium name="The Broad Institute Genome Sequencing Center for Infectious Disease"/>
            <person name="Wu L."/>
            <person name="Ma J."/>
        </authorList>
    </citation>
    <scope>NUCLEOTIDE SEQUENCE [LARGE SCALE GENOMIC DNA]</scope>
    <source>
        <strain evidence="12">CCM 8937</strain>
    </source>
</reference>
<proteinExistence type="inferred from homology"/>